<dbReference type="InterPro" id="IPR001906">
    <property type="entry name" value="Terpene_synth_N"/>
</dbReference>
<sequence length="603" mass="69634">MESTRVFGAKLGFKLSIRSQANVLSSCKPFRFPPTSFPGKPPKLVPLKATTNTLACEDENNRKFKKMEPSEWGHQFIDAHVDVAEMDSLGREIEALKPKVGDMFLSSSDLDSTKKNILFIYLLMSLGVAYHFEAEIEENLKEGLKRIEEMLSGEDDLYIVSIIFWVFRSYGHNLSPDVFKRFKGENGNFKECLAEDTKGILSLYEAAQMGTMTEYILDEALSFVLSYLEPLVASWTCQPHLSRRIQKALGQPQHRNMEILILVAMEYIRFYEQEEGYDKTLLMFAKLNFKYLQLHYLQELKGLSKWYKEKDFESNLPPYYRDRFVEMHVVALAYLEPNHSRLRIMLTKMFVLQIILDDTCDRYASLREVESLANAIERWDLDDPMDGQPNYLKFVIKFIFDTFQEFEREVASELGGSYSLKATIEEFKRLTRANLQLAKWSEAGHVPSFDEYLKVAGVEIAVDFTLFGILVAMKDICKEEAVAWLKSRDKLAILMHTVGRVRNDIFGLKDDMSRGYVTNSVNCYKKQYGVTEEEAIRKLHEIVADAQKMINEELLKPINVPREVLNAMATCGRMVFVSYETDDQYTRPGGKFKNDITSMYLDL</sequence>
<dbReference type="PANTHER" id="PTHR31225">
    <property type="entry name" value="OS04G0344100 PROTEIN-RELATED"/>
    <property type="match status" value="1"/>
</dbReference>
<dbReference type="InterPro" id="IPR044814">
    <property type="entry name" value="Terpene_cyclase_plant_C1"/>
</dbReference>
<comment type="cofactor">
    <cofactor evidence="1">
        <name>Mn(2+)</name>
        <dbReference type="ChEBI" id="CHEBI:29035"/>
    </cofactor>
</comment>
<dbReference type="SFLD" id="SFLDG01019">
    <property type="entry name" value="Terpene_Cyclase_Like_1_C_Termi"/>
    <property type="match status" value="1"/>
</dbReference>
<dbReference type="GO" id="GO:0016829">
    <property type="term" value="F:lyase activity"/>
    <property type="evidence" value="ECO:0007669"/>
    <property type="project" value="UniProtKB-KW"/>
</dbReference>
<dbReference type="SFLD" id="SFLDS00005">
    <property type="entry name" value="Isoprenoid_Synthase_Type_I"/>
    <property type="match status" value="1"/>
</dbReference>
<organism evidence="10 11">
    <name type="scientific">Eruca vesicaria subsp. sativa</name>
    <name type="common">Garden rocket</name>
    <name type="synonym">Eruca sativa</name>
    <dbReference type="NCBI Taxonomy" id="29727"/>
    <lineage>
        <taxon>Eukaryota</taxon>
        <taxon>Viridiplantae</taxon>
        <taxon>Streptophyta</taxon>
        <taxon>Embryophyta</taxon>
        <taxon>Tracheophyta</taxon>
        <taxon>Spermatophyta</taxon>
        <taxon>Magnoliopsida</taxon>
        <taxon>eudicotyledons</taxon>
        <taxon>Gunneridae</taxon>
        <taxon>Pentapetalae</taxon>
        <taxon>rosids</taxon>
        <taxon>malvids</taxon>
        <taxon>Brassicales</taxon>
        <taxon>Brassicaceae</taxon>
        <taxon>Brassiceae</taxon>
        <taxon>Eruca</taxon>
    </lineage>
</organism>
<dbReference type="InterPro" id="IPR034741">
    <property type="entry name" value="Terpene_cyclase-like_1_C"/>
</dbReference>
<dbReference type="GO" id="GO:0046872">
    <property type="term" value="F:metal ion binding"/>
    <property type="evidence" value="ECO:0007669"/>
    <property type="project" value="UniProtKB-KW"/>
</dbReference>
<dbReference type="EMBL" id="CAKOAT010099933">
    <property type="protein sequence ID" value="CAH8324020.1"/>
    <property type="molecule type" value="Genomic_DNA"/>
</dbReference>
<dbReference type="InterPro" id="IPR008930">
    <property type="entry name" value="Terpenoid_cyclase/PrenylTrfase"/>
</dbReference>
<dbReference type="FunFam" id="1.50.10.130:FF:000001">
    <property type="entry name" value="Isoprene synthase, chloroplastic"/>
    <property type="match status" value="1"/>
</dbReference>
<evidence type="ECO:0000313" key="11">
    <source>
        <dbReference type="Proteomes" id="UP001642260"/>
    </source>
</evidence>
<reference evidence="10 11" key="1">
    <citation type="submission" date="2022-03" db="EMBL/GenBank/DDBJ databases">
        <authorList>
            <person name="Macdonald S."/>
            <person name="Ahmed S."/>
            <person name="Newling K."/>
        </authorList>
    </citation>
    <scope>NUCLEOTIDE SEQUENCE [LARGE SCALE GENOMIC DNA]</scope>
</reference>
<evidence type="ECO:0000259" key="9">
    <source>
        <dbReference type="Pfam" id="PF03936"/>
    </source>
</evidence>
<dbReference type="CDD" id="cd00684">
    <property type="entry name" value="Terpene_cyclase_plant_C1"/>
    <property type="match status" value="1"/>
</dbReference>
<keyword evidence="11" id="KW-1185">Reference proteome</keyword>
<evidence type="ECO:0000256" key="1">
    <source>
        <dbReference type="ARBA" id="ARBA00001936"/>
    </source>
</evidence>
<dbReference type="SUPFAM" id="SSF48239">
    <property type="entry name" value="Terpenoid cyclases/Protein prenyltransferases"/>
    <property type="match status" value="1"/>
</dbReference>
<evidence type="ECO:0000256" key="7">
    <source>
        <dbReference type="ARBA" id="ARBA00038405"/>
    </source>
</evidence>
<evidence type="ECO:0000256" key="4">
    <source>
        <dbReference type="ARBA" id="ARBA00022842"/>
    </source>
</evidence>
<comment type="caution">
    <text evidence="10">The sequence shown here is derived from an EMBL/GenBank/DDBJ whole genome shotgun (WGS) entry which is preliminary data.</text>
</comment>
<dbReference type="Pfam" id="PF01397">
    <property type="entry name" value="Terpene_synth"/>
    <property type="match status" value="1"/>
</dbReference>
<keyword evidence="5" id="KW-0464">Manganese</keyword>
<accession>A0ABC8JE42</accession>
<keyword evidence="3" id="KW-0479">Metal-binding</keyword>
<dbReference type="InterPro" id="IPR036965">
    <property type="entry name" value="Terpene_synth_N_sf"/>
</dbReference>
<evidence type="ECO:0000256" key="6">
    <source>
        <dbReference type="ARBA" id="ARBA00023239"/>
    </source>
</evidence>
<comment type="cofactor">
    <cofactor evidence="2">
        <name>Mg(2+)</name>
        <dbReference type="ChEBI" id="CHEBI:18420"/>
    </cofactor>
</comment>
<dbReference type="PANTHER" id="PTHR31225:SF242">
    <property type="entry name" value="TERPENOID SYNTHASE 9"/>
    <property type="match status" value="1"/>
</dbReference>
<dbReference type="Proteomes" id="UP001642260">
    <property type="component" value="Unassembled WGS sequence"/>
</dbReference>
<evidence type="ECO:0000256" key="2">
    <source>
        <dbReference type="ARBA" id="ARBA00001946"/>
    </source>
</evidence>
<keyword evidence="4" id="KW-0460">Magnesium</keyword>
<dbReference type="Gene3D" id="1.50.10.130">
    <property type="entry name" value="Terpene synthase, N-terminal domain"/>
    <property type="match status" value="1"/>
</dbReference>
<evidence type="ECO:0000256" key="3">
    <source>
        <dbReference type="ARBA" id="ARBA00022723"/>
    </source>
</evidence>
<feature type="domain" description="Terpene synthase N-terminal" evidence="8">
    <location>
        <begin position="71"/>
        <end position="249"/>
    </location>
</feature>
<dbReference type="SUPFAM" id="SSF48576">
    <property type="entry name" value="Terpenoid synthases"/>
    <property type="match status" value="1"/>
</dbReference>
<gene>
    <name evidence="10" type="ORF">ERUC_LOCUS10034</name>
</gene>
<comment type="similarity">
    <text evidence="7">Belongs to the terpene synthase family. Tpsa subfamily.</text>
</comment>
<protein>
    <submittedName>
        <fullName evidence="10">Uncharacterized protein</fullName>
    </submittedName>
</protein>
<keyword evidence="6" id="KW-0456">Lyase</keyword>
<evidence type="ECO:0000313" key="10">
    <source>
        <dbReference type="EMBL" id="CAH8324020.1"/>
    </source>
</evidence>
<dbReference type="Pfam" id="PF03936">
    <property type="entry name" value="Terpene_synth_C"/>
    <property type="match status" value="1"/>
</dbReference>
<dbReference type="InterPro" id="IPR005630">
    <property type="entry name" value="Terpene_synthase_metal-bd"/>
</dbReference>
<dbReference type="GO" id="GO:0016114">
    <property type="term" value="P:terpenoid biosynthetic process"/>
    <property type="evidence" value="ECO:0007669"/>
    <property type="project" value="UniProtKB-ARBA"/>
</dbReference>
<proteinExistence type="inferred from homology"/>
<dbReference type="Gene3D" id="1.10.600.10">
    <property type="entry name" value="Farnesyl Diphosphate Synthase"/>
    <property type="match status" value="1"/>
</dbReference>
<dbReference type="FunFam" id="1.10.600.10:FF:000007">
    <property type="entry name" value="Isoprene synthase, chloroplastic"/>
    <property type="match status" value="1"/>
</dbReference>
<name>A0ABC8JE42_ERUVS</name>
<dbReference type="AlphaFoldDB" id="A0ABC8JE42"/>
<evidence type="ECO:0000259" key="8">
    <source>
        <dbReference type="Pfam" id="PF01397"/>
    </source>
</evidence>
<dbReference type="InterPro" id="IPR050148">
    <property type="entry name" value="Terpene_synthase-like"/>
</dbReference>
<feature type="domain" description="Terpene synthase metal-binding" evidence="9">
    <location>
        <begin position="308"/>
        <end position="548"/>
    </location>
</feature>
<dbReference type="InterPro" id="IPR008949">
    <property type="entry name" value="Isoprenoid_synthase_dom_sf"/>
</dbReference>
<evidence type="ECO:0000256" key="5">
    <source>
        <dbReference type="ARBA" id="ARBA00023211"/>
    </source>
</evidence>